<feature type="compositionally biased region" description="Polar residues" evidence="1">
    <location>
        <begin position="320"/>
        <end position="337"/>
    </location>
</feature>
<dbReference type="EMBL" id="MJBS01000008">
    <property type="protein sequence ID" value="OHF03142.1"/>
    <property type="molecule type" value="Genomic_DNA"/>
</dbReference>
<dbReference type="Proteomes" id="UP000176998">
    <property type="component" value="Unassembled WGS sequence"/>
</dbReference>
<comment type="caution">
    <text evidence="2">The sequence shown here is derived from an EMBL/GenBank/DDBJ whole genome shotgun (WGS) entry which is preliminary data.</text>
</comment>
<gene>
    <name evidence="2" type="ORF">CORC01_01526</name>
</gene>
<name>A0A1G4BNW4_9PEZI</name>
<feature type="compositionally biased region" description="Basic and acidic residues" evidence="1">
    <location>
        <begin position="244"/>
        <end position="255"/>
    </location>
</feature>
<dbReference type="AlphaFoldDB" id="A0A1G4BNW4"/>
<dbReference type="GeneID" id="34554690"/>
<evidence type="ECO:0000313" key="3">
    <source>
        <dbReference type="Proteomes" id="UP000176998"/>
    </source>
</evidence>
<evidence type="ECO:0000313" key="2">
    <source>
        <dbReference type="EMBL" id="OHF03142.1"/>
    </source>
</evidence>
<feature type="compositionally biased region" description="Low complexity" evidence="1">
    <location>
        <begin position="223"/>
        <end position="235"/>
    </location>
</feature>
<feature type="region of interest" description="Disordered" evidence="1">
    <location>
        <begin position="138"/>
        <end position="350"/>
    </location>
</feature>
<dbReference type="RefSeq" id="XP_022480279.1">
    <property type="nucleotide sequence ID" value="XM_022613180.1"/>
</dbReference>
<organism evidence="2 3">
    <name type="scientific">Colletotrichum orchidophilum</name>
    <dbReference type="NCBI Taxonomy" id="1209926"/>
    <lineage>
        <taxon>Eukaryota</taxon>
        <taxon>Fungi</taxon>
        <taxon>Dikarya</taxon>
        <taxon>Ascomycota</taxon>
        <taxon>Pezizomycotina</taxon>
        <taxon>Sordariomycetes</taxon>
        <taxon>Hypocreomycetidae</taxon>
        <taxon>Glomerellales</taxon>
        <taxon>Glomerellaceae</taxon>
        <taxon>Colletotrichum</taxon>
    </lineage>
</organism>
<protein>
    <submittedName>
        <fullName evidence="2">Uncharacterized protein</fullName>
    </submittedName>
</protein>
<dbReference type="OrthoDB" id="4850906at2759"/>
<sequence length="350" mass="36981">MSPPVGRSGLTSSKKPGPSSAYQPRPLMSGMTTMLPDEPSSKGTAPKPRPSGYIPVPSSNPKIITADMEKISRSSSKERHAPSFSGQGRPAMTPSINKIPQAVSSFQQPPTTVPLGPFSGLSAGKKTVNFPEILEESIPELPNASDLPLPKLKDGKQRSIAVSTLSRHLLKGGEKSSPPEHRDKDHPKASLENATKPKFKSEDADEANGETTSHAESPSGLKSPPSVSRSRVPSPETITVDQKPSLEPEPRSKSDDAEEFDAHPSTPSGSESGSKGPPPNPHTTAPSPRVIYVGPGPSIRQETGSLSHTGKHRQPRAPSTLKSFSGANPRSRMSSFSAAGHTQPGKPYNC</sequence>
<proteinExistence type="predicted"/>
<feature type="region of interest" description="Disordered" evidence="1">
    <location>
        <begin position="1"/>
        <end position="95"/>
    </location>
</feature>
<feature type="compositionally biased region" description="Basic and acidic residues" evidence="1">
    <location>
        <begin position="67"/>
        <end position="81"/>
    </location>
</feature>
<keyword evidence="3" id="KW-1185">Reference proteome</keyword>
<accession>A0A1G4BNW4</accession>
<feature type="compositionally biased region" description="Low complexity" evidence="1">
    <location>
        <begin position="264"/>
        <end position="275"/>
    </location>
</feature>
<reference evidence="2 3" key="1">
    <citation type="submission" date="2016-09" db="EMBL/GenBank/DDBJ databases">
        <authorList>
            <person name="Capua I."/>
            <person name="De Benedictis P."/>
            <person name="Joannis T."/>
            <person name="Lombin L.H."/>
            <person name="Cattoli G."/>
        </authorList>
    </citation>
    <scope>NUCLEOTIDE SEQUENCE [LARGE SCALE GENOMIC DNA]</scope>
    <source>
        <strain evidence="2 3">IMI 309357</strain>
    </source>
</reference>
<feature type="compositionally biased region" description="Basic and acidic residues" evidence="1">
    <location>
        <begin position="171"/>
        <end position="189"/>
    </location>
</feature>
<evidence type="ECO:0000256" key="1">
    <source>
        <dbReference type="SAM" id="MobiDB-lite"/>
    </source>
</evidence>